<sequence>MASSLDKTNGSFIWQLIPTGTTNGYYLKNVGSGMYAQTCNIALSSLVELGANPVEYIVSTGAGSTTYFMASNDQGAINYNEDATLGLNFGASGVCAFYIKTGRGNSYWTITETNYSPTPPEPSEGEDEDVQPNVHAYRIPCGTFRPDTKLTQIDITGEGVWHELHYAPLTNNKFMIQTGAHASLMRGGKVKITAQLKGAEVAGLVVAVCADFDGDGRFEQTVKPTVAGTIEAELTVPAESEAFTGRIRIRVDQGGNYSANGDIAGVIYDIPIQIVNAQAQRLIEVVPNSKGRGLVSIIGSDAHSTMKNLGDEVTVKAQAAEGWVFKGWLLGNDIVSTNEQYSFQVTAAVHLIAIFGKYIEPEKPIVYVEPADGLRFRLRNKERDTYYMVEDASNHLVIAEDRYAEGSTFTLEKADASSYYIKTASGRYVYQASSGSQANKTTSATKVKYTITASGEHLYNFGATGSTDANRFLHAAADHLNICGWTQNVERSQWYMQKDDTTVGIVSIQDERLAANGKDSKFIENNRLIIRKGGKKFNARGQRIK</sequence>
<dbReference type="Proteomes" id="UP001487296">
    <property type="component" value="Unassembled WGS sequence"/>
</dbReference>
<protein>
    <recommendedName>
        <fullName evidence="1">Bacterial repeat domain-containing protein</fullName>
    </recommendedName>
</protein>
<name>A0ABV1FRH8_9BACT</name>
<dbReference type="InterPro" id="IPR044060">
    <property type="entry name" value="Bacterial_rp_domain"/>
</dbReference>
<organism evidence="2 3">
    <name type="scientific">Hallella faecis</name>
    <dbReference type="NCBI Taxonomy" id="2841596"/>
    <lineage>
        <taxon>Bacteria</taxon>
        <taxon>Pseudomonadati</taxon>
        <taxon>Bacteroidota</taxon>
        <taxon>Bacteroidia</taxon>
        <taxon>Bacteroidales</taxon>
        <taxon>Prevotellaceae</taxon>
        <taxon>Hallella</taxon>
    </lineage>
</organism>
<proteinExistence type="predicted"/>
<dbReference type="SUPFAM" id="SSF50405">
    <property type="entry name" value="Actin-crosslinking proteins"/>
    <property type="match status" value="1"/>
</dbReference>
<dbReference type="Pfam" id="PF18998">
    <property type="entry name" value="Flg_new_2"/>
    <property type="match status" value="1"/>
</dbReference>
<reference evidence="2 3" key="1">
    <citation type="submission" date="2024-04" db="EMBL/GenBank/DDBJ databases">
        <title>Human intestinal bacterial collection.</title>
        <authorList>
            <person name="Pauvert C."/>
            <person name="Hitch T.C.A."/>
            <person name="Clavel T."/>
        </authorList>
    </citation>
    <scope>NUCLEOTIDE SEQUENCE [LARGE SCALE GENOMIC DNA]</scope>
    <source>
        <strain evidence="2 3">CLA-AA-H145</strain>
    </source>
</reference>
<dbReference type="RefSeq" id="WP_215760067.1">
    <property type="nucleotide sequence ID" value="NZ_JAHKBE010000028.1"/>
</dbReference>
<accession>A0ABV1FRH8</accession>
<evidence type="ECO:0000259" key="1">
    <source>
        <dbReference type="Pfam" id="PF18998"/>
    </source>
</evidence>
<evidence type="ECO:0000313" key="2">
    <source>
        <dbReference type="EMBL" id="MEQ2487025.1"/>
    </source>
</evidence>
<gene>
    <name evidence="2" type="ORF">AAAT34_08135</name>
</gene>
<dbReference type="EMBL" id="JBBNFP010000029">
    <property type="protein sequence ID" value="MEQ2487025.1"/>
    <property type="molecule type" value="Genomic_DNA"/>
</dbReference>
<evidence type="ECO:0000313" key="3">
    <source>
        <dbReference type="Proteomes" id="UP001487296"/>
    </source>
</evidence>
<keyword evidence="3" id="KW-1185">Reference proteome</keyword>
<comment type="caution">
    <text evidence="2">The sequence shown here is derived from an EMBL/GenBank/DDBJ whole genome shotgun (WGS) entry which is preliminary data.</text>
</comment>
<feature type="domain" description="Bacterial repeat" evidence="1">
    <location>
        <begin position="303"/>
        <end position="355"/>
    </location>
</feature>
<dbReference type="InterPro" id="IPR008999">
    <property type="entry name" value="Actin-crosslinking"/>
</dbReference>